<dbReference type="InterPro" id="IPR015866">
    <property type="entry name" value="Ser-tRNA-synth_1_N"/>
</dbReference>
<dbReference type="PANTHER" id="PTHR43697">
    <property type="entry name" value="SERYL-TRNA SYNTHETASE"/>
    <property type="match status" value="1"/>
</dbReference>
<evidence type="ECO:0000256" key="9">
    <source>
        <dbReference type="ARBA" id="ARBA00023146"/>
    </source>
</evidence>
<comment type="catalytic activity">
    <reaction evidence="11 12">
        <text>tRNA(Ser) + L-serine + ATP = L-seryl-tRNA(Ser) + AMP + diphosphate + H(+)</text>
        <dbReference type="Rhea" id="RHEA:12292"/>
        <dbReference type="Rhea" id="RHEA-COMP:9669"/>
        <dbReference type="Rhea" id="RHEA-COMP:9703"/>
        <dbReference type="ChEBI" id="CHEBI:15378"/>
        <dbReference type="ChEBI" id="CHEBI:30616"/>
        <dbReference type="ChEBI" id="CHEBI:33019"/>
        <dbReference type="ChEBI" id="CHEBI:33384"/>
        <dbReference type="ChEBI" id="CHEBI:78442"/>
        <dbReference type="ChEBI" id="CHEBI:78533"/>
        <dbReference type="ChEBI" id="CHEBI:456215"/>
        <dbReference type="EC" id="6.1.1.11"/>
    </reaction>
</comment>
<comment type="caution">
    <text evidence="12">Lacks conserved residue(s) required for the propagation of feature annotation.</text>
</comment>
<dbReference type="Pfam" id="PF02403">
    <property type="entry name" value="Seryl_tRNA_N"/>
    <property type="match status" value="1"/>
</dbReference>
<dbReference type="InterPro" id="IPR033729">
    <property type="entry name" value="SerRS_core"/>
</dbReference>
<comment type="caution">
    <text evidence="15">The sequence shown here is derived from an EMBL/GenBank/DDBJ whole genome shotgun (WGS) entry which is preliminary data.</text>
</comment>
<comment type="function">
    <text evidence="12">Catalyzes the attachment of serine to tRNA(Ser). Is also able to aminoacylate tRNA(Sec) with serine, to form the misacylated tRNA L-seryl-tRNA(Sec), which will be further converted into selenocysteinyl-tRNA(Sec).</text>
</comment>
<keyword evidence="6 12" id="KW-0547">Nucleotide-binding</keyword>
<evidence type="ECO:0000256" key="4">
    <source>
        <dbReference type="ARBA" id="ARBA00022490"/>
    </source>
</evidence>
<evidence type="ECO:0000256" key="2">
    <source>
        <dbReference type="ARBA" id="ARBA00005045"/>
    </source>
</evidence>
<dbReference type="InterPro" id="IPR042103">
    <property type="entry name" value="SerRS_1_N_sf"/>
</dbReference>
<dbReference type="Gene3D" id="1.10.287.40">
    <property type="entry name" value="Serine-tRNA synthetase, tRNA binding domain"/>
    <property type="match status" value="1"/>
</dbReference>
<evidence type="ECO:0000256" key="8">
    <source>
        <dbReference type="ARBA" id="ARBA00022917"/>
    </source>
</evidence>
<evidence type="ECO:0000256" key="11">
    <source>
        <dbReference type="ARBA" id="ARBA00048823"/>
    </source>
</evidence>
<evidence type="ECO:0000256" key="6">
    <source>
        <dbReference type="ARBA" id="ARBA00022741"/>
    </source>
</evidence>
<keyword evidence="8 12" id="KW-0648">Protein biosynthesis</keyword>
<feature type="binding site" evidence="12">
    <location>
        <position position="379"/>
    </location>
    <ligand>
        <name>L-serine</name>
        <dbReference type="ChEBI" id="CHEBI:33384"/>
    </ligand>
</feature>
<dbReference type="SUPFAM" id="SSF55681">
    <property type="entry name" value="Class II aaRS and biotin synthetases"/>
    <property type="match status" value="1"/>
</dbReference>
<keyword evidence="9 12" id="KW-0030">Aminoacyl-tRNA synthetase</keyword>
<evidence type="ECO:0000256" key="7">
    <source>
        <dbReference type="ARBA" id="ARBA00022840"/>
    </source>
</evidence>
<feature type="binding site" evidence="12">
    <location>
        <position position="280"/>
    </location>
    <ligand>
        <name>L-serine</name>
        <dbReference type="ChEBI" id="CHEBI:33384"/>
    </ligand>
</feature>
<evidence type="ECO:0000313" key="15">
    <source>
        <dbReference type="EMBL" id="TXK53729.1"/>
    </source>
</evidence>
<feature type="binding site" evidence="12">
    <location>
        <begin position="226"/>
        <end position="228"/>
    </location>
    <ligand>
        <name>L-serine</name>
        <dbReference type="ChEBI" id="CHEBI:33384"/>
    </ligand>
</feature>
<comment type="subcellular location">
    <subcellularLocation>
        <location evidence="1 12">Cytoplasm</location>
    </subcellularLocation>
</comment>
<evidence type="ECO:0000313" key="16">
    <source>
        <dbReference type="Proteomes" id="UP000321317"/>
    </source>
</evidence>
<sequence length="411" mass="46972">MLDLKRLQNDFESVVLKLKNKKVDEALLKNLSEIFTLLKKERGLLEEFQAFQNKFSKELANAENKEELKQKLSENKTKISTQNQKVKELEEKLEDLAFKIPNIPDDDVIVGADEDENLELKKVLTPPQFDFEPKEHFELGEKLGWLDFVRGVKIAQSRFCVLKSEAALLNRALINYMIDFNRTRGFELVNVPFLVNQAAMFGTGQLPKFREDMYKIDDEDLYLISTSEIALTNLFSDEILNAENLPIKMTAYSACFRKEAGSAGRDTRGIIRQHQFEKVELVSITSPKQSESVFNEMCECASDLLSSLGLAHRLMMLCTGDLGFSAAKTIDLEVWLPGQNKYREISSVSNCRDFQARRAKIRYKNEQGKNELVHTLNGSSLAVGRTLVAIMENYQDKDGKVIIPDVLRKYF</sequence>
<evidence type="ECO:0000259" key="14">
    <source>
        <dbReference type="PROSITE" id="PS50862"/>
    </source>
</evidence>
<comment type="catalytic activity">
    <reaction evidence="10 12">
        <text>tRNA(Sec) + L-serine + ATP = L-seryl-tRNA(Sec) + AMP + diphosphate + H(+)</text>
        <dbReference type="Rhea" id="RHEA:42580"/>
        <dbReference type="Rhea" id="RHEA-COMP:9742"/>
        <dbReference type="Rhea" id="RHEA-COMP:10128"/>
        <dbReference type="ChEBI" id="CHEBI:15378"/>
        <dbReference type="ChEBI" id="CHEBI:30616"/>
        <dbReference type="ChEBI" id="CHEBI:33019"/>
        <dbReference type="ChEBI" id="CHEBI:33384"/>
        <dbReference type="ChEBI" id="CHEBI:78442"/>
        <dbReference type="ChEBI" id="CHEBI:78533"/>
        <dbReference type="ChEBI" id="CHEBI:456215"/>
        <dbReference type="EC" id="6.1.1.11"/>
    </reaction>
</comment>
<dbReference type="InterPro" id="IPR010978">
    <property type="entry name" value="tRNA-bd_arm"/>
</dbReference>
<dbReference type="PRINTS" id="PR00981">
    <property type="entry name" value="TRNASYNTHSER"/>
</dbReference>
<keyword evidence="4 12" id="KW-0963">Cytoplasm</keyword>
<keyword evidence="5 12" id="KW-0436">Ligase</keyword>
<feature type="coiled-coil region" evidence="13">
    <location>
        <begin position="45"/>
        <end position="99"/>
    </location>
</feature>
<evidence type="ECO:0000256" key="3">
    <source>
        <dbReference type="ARBA" id="ARBA00010728"/>
    </source>
</evidence>
<dbReference type="NCBIfam" id="TIGR00414">
    <property type="entry name" value="serS"/>
    <property type="match status" value="1"/>
</dbReference>
<evidence type="ECO:0000256" key="12">
    <source>
        <dbReference type="HAMAP-Rule" id="MF_00176"/>
    </source>
</evidence>
<dbReference type="HAMAP" id="MF_00176">
    <property type="entry name" value="Ser_tRNA_synth_type1"/>
    <property type="match status" value="1"/>
</dbReference>
<dbReference type="RefSeq" id="WP_147734856.1">
    <property type="nucleotide sequence ID" value="NZ_CAUWMG010000038.1"/>
</dbReference>
<comment type="domain">
    <text evidence="12">Consists of two distinct domains, a catalytic core and a N-terminal extension that is involved in tRNA binding.</text>
</comment>
<evidence type="ECO:0000256" key="10">
    <source>
        <dbReference type="ARBA" id="ARBA00047929"/>
    </source>
</evidence>
<name>A0ABY3KZ20_9BACT</name>
<dbReference type="InterPro" id="IPR045864">
    <property type="entry name" value="aa-tRNA-synth_II/BPL/LPL"/>
</dbReference>
<dbReference type="PIRSF" id="PIRSF001529">
    <property type="entry name" value="Ser-tRNA-synth_IIa"/>
    <property type="match status" value="1"/>
</dbReference>
<organism evidence="15 16">
    <name type="scientific">Campylobacter helveticus</name>
    <dbReference type="NCBI Taxonomy" id="28898"/>
    <lineage>
        <taxon>Bacteria</taxon>
        <taxon>Pseudomonadati</taxon>
        <taxon>Campylobacterota</taxon>
        <taxon>Epsilonproteobacteria</taxon>
        <taxon>Campylobacterales</taxon>
        <taxon>Campylobacteraceae</taxon>
        <taxon>Campylobacter</taxon>
    </lineage>
</organism>
<dbReference type="Pfam" id="PF00587">
    <property type="entry name" value="tRNA-synt_2b"/>
    <property type="match status" value="1"/>
</dbReference>
<feature type="binding site" evidence="12">
    <location>
        <begin position="257"/>
        <end position="259"/>
    </location>
    <ligand>
        <name>ATP</name>
        <dbReference type="ChEBI" id="CHEBI:30616"/>
    </ligand>
</feature>
<dbReference type="SUPFAM" id="SSF46589">
    <property type="entry name" value="tRNA-binding arm"/>
    <property type="match status" value="1"/>
</dbReference>
<evidence type="ECO:0000256" key="1">
    <source>
        <dbReference type="ARBA" id="ARBA00004496"/>
    </source>
</evidence>
<comment type="subunit">
    <text evidence="12">Homodimer. The tRNA molecule binds across the dimer.</text>
</comment>
<dbReference type="PROSITE" id="PS50862">
    <property type="entry name" value="AA_TRNA_LIGASE_II"/>
    <property type="match status" value="1"/>
</dbReference>
<dbReference type="CDD" id="cd00770">
    <property type="entry name" value="SerRS_core"/>
    <property type="match status" value="1"/>
</dbReference>
<protein>
    <recommendedName>
        <fullName evidence="12">Serine--tRNA ligase</fullName>
        <ecNumber evidence="12">6.1.1.11</ecNumber>
    </recommendedName>
    <alternativeName>
        <fullName evidence="12">Seryl-tRNA synthetase</fullName>
        <shortName evidence="12">SerRS</shortName>
    </alternativeName>
    <alternativeName>
        <fullName evidence="12">Seryl-tRNA(Ser/Sec) synthetase</fullName>
    </alternativeName>
</protein>
<proteinExistence type="inferred from homology"/>
<comment type="similarity">
    <text evidence="3 12">Belongs to the class-II aminoacyl-tRNA synthetase family. Type-1 seryl-tRNA synthetase subfamily.</text>
</comment>
<dbReference type="Gene3D" id="3.30.930.10">
    <property type="entry name" value="Bira Bifunctional Protein, Domain 2"/>
    <property type="match status" value="1"/>
</dbReference>
<keyword evidence="13" id="KW-0175">Coiled coil</keyword>
<dbReference type="InterPro" id="IPR006195">
    <property type="entry name" value="aa-tRNA-synth_II"/>
</dbReference>
<feature type="domain" description="Aminoacyl-transfer RNA synthetases class-II family profile" evidence="14">
    <location>
        <begin position="135"/>
        <end position="404"/>
    </location>
</feature>
<feature type="binding site" evidence="12">
    <location>
        <begin position="344"/>
        <end position="347"/>
    </location>
    <ligand>
        <name>ATP</name>
        <dbReference type="ChEBI" id="CHEBI:30616"/>
    </ligand>
</feature>
<dbReference type="PANTHER" id="PTHR43697:SF1">
    <property type="entry name" value="SERINE--TRNA LIGASE"/>
    <property type="match status" value="1"/>
</dbReference>
<dbReference type="EC" id="6.1.1.11" evidence="12"/>
<dbReference type="GO" id="GO:0004828">
    <property type="term" value="F:serine-tRNA ligase activity"/>
    <property type="evidence" value="ECO:0007669"/>
    <property type="project" value="UniProtKB-EC"/>
</dbReference>
<dbReference type="InterPro" id="IPR002314">
    <property type="entry name" value="aa-tRNA-synt_IIb"/>
</dbReference>
<accession>A0ABY3KZ20</accession>
<dbReference type="EMBL" id="VRMA01000082">
    <property type="protein sequence ID" value="TXK53729.1"/>
    <property type="molecule type" value="Genomic_DNA"/>
</dbReference>
<dbReference type="Proteomes" id="UP000321317">
    <property type="component" value="Unassembled WGS sequence"/>
</dbReference>
<evidence type="ECO:0000256" key="13">
    <source>
        <dbReference type="SAM" id="Coils"/>
    </source>
</evidence>
<comment type="pathway">
    <text evidence="2 12">Aminoacyl-tRNA biosynthesis; selenocysteinyl-tRNA(Sec) biosynthesis; L-seryl-tRNA(Sec) from L-serine and tRNA(Sec): step 1/1.</text>
</comment>
<gene>
    <name evidence="12 15" type="primary">serS</name>
    <name evidence="15" type="ORF">FVD16_09875</name>
</gene>
<evidence type="ECO:0000256" key="5">
    <source>
        <dbReference type="ARBA" id="ARBA00022598"/>
    </source>
</evidence>
<keyword evidence="7 12" id="KW-0067">ATP-binding</keyword>
<keyword evidence="16" id="KW-1185">Reference proteome</keyword>
<reference evidence="15 16" key="1">
    <citation type="submission" date="2019-08" db="EMBL/GenBank/DDBJ databases">
        <title>Rapid identification of Enteric Bacteria from Whole Genome Sequences (WGS) using Average Nucleotide Identity (ANI).</title>
        <authorList>
            <person name="Lane C."/>
        </authorList>
    </citation>
    <scope>NUCLEOTIDE SEQUENCE [LARGE SCALE GENOMIC DNA]</scope>
    <source>
        <strain evidence="15 16">D4984</strain>
    </source>
</reference>
<dbReference type="InterPro" id="IPR002317">
    <property type="entry name" value="Ser-tRNA-ligase_type_1"/>
</dbReference>